<dbReference type="PANTHER" id="PTHR22870:SF408">
    <property type="entry name" value="OS09G0560450 PROTEIN"/>
    <property type="match status" value="1"/>
</dbReference>
<keyword evidence="5" id="KW-1185">Reference proteome</keyword>
<dbReference type="OrthoDB" id="61110at2759"/>
<dbReference type="Proteomes" id="UP000332933">
    <property type="component" value="Unassembled WGS sequence"/>
</dbReference>
<dbReference type="SUPFAM" id="SSF81383">
    <property type="entry name" value="F-box domain"/>
    <property type="match status" value="1"/>
</dbReference>
<evidence type="ECO:0000313" key="4">
    <source>
        <dbReference type="EMBL" id="VFT86699.1"/>
    </source>
</evidence>
<keyword evidence="1" id="KW-0677">Repeat</keyword>
<dbReference type="EMBL" id="CAADRA010005186">
    <property type="protein sequence ID" value="VFT86699.1"/>
    <property type="molecule type" value="Genomic_DNA"/>
</dbReference>
<organism evidence="4 5">
    <name type="scientific">Aphanomyces stellatus</name>
    <dbReference type="NCBI Taxonomy" id="120398"/>
    <lineage>
        <taxon>Eukaryota</taxon>
        <taxon>Sar</taxon>
        <taxon>Stramenopiles</taxon>
        <taxon>Oomycota</taxon>
        <taxon>Saprolegniomycetes</taxon>
        <taxon>Saprolegniales</taxon>
        <taxon>Verrucalvaceae</taxon>
        <taxon>Aphanomyces</taxon>
    </lineage>
</organism>
<feature type="repeat" description="RCC1" evidence="2">
    <location>
        <begin position="361"/>
        <end position="417"/>
    </location>
</feature>
<dbReference type="InterPro" id="IPR051210">
    <property type="entry name" value="Ub_ligase/GEF_domain"/>
</dbReference>
<dbReference type="Pfam" id="PF13540">
    <property type="entry name" value="RCC1_2"/>
    <property type="match status" value="1"/>
</dbReference>
<dbReference type="InterPro" id="IPR000408">
    <property type="entry name" value="Reg_chr_condens"/>
</dbReference>
<sequence>MAAQLAITWMMIAPDMLTAIATYLPVTSIMRLSSTCATFHAVLLADARLWAVLCRRDFHLLPPSTSPRDAASWRSFYRRMFDPIVLTWGVIQGGRLRQDGAAWRNTVVPTPIDTSDLGPIKAISSAGFGMHVLTQHGHVWLWGRLDEHSPVTRGTKVPLVERAVAISSGHTCGVAITARGNAYVWVHRPSSRGLHVVQCNVDGPTLRRCRVRQIAAGWNHVAILFDDGRVKTCALADLDAVHLQPSFADADPMVALAAGHMFTAARTASGRVRFWRHIGKCPSVDTILSHAALNLDDDLFCRHISAGLNQFCVCDARTGTLTMLRVHNTLPPTAATASFSATAVHDIVHGTAHAGALLENGQVWTWGNGSSALGLGIDDENHPVRQPTRVVRGLDNRGLFVLELAGGGWQSAALAVRV</sequence>
<name>A0A485KPE9_9STRA</name>
<accession>A0A485KPE9</accession>
<gene>
    <name evidence="4" type="primary">Aste57867_9820</name>
    <name evidence="3" type="ORF">As57867_009781</name>
    <name evidence="4" type="ORF">ASTE57867_9820</name>
</gene>
<dbReference type="Gene3D" id="2.130.10.30">
    <property type="entry name" value="Regulator of chromosome condensation 1/beta-lactamase-inhibitor protein II"/>
    <property type="match status" value="2"/>
</dbReference>
<evidence type="ECO:0000256" key="2">
    <source>
        <dbReference type="PROSITE-ProRule" id="PRU00235"/>
    </source>
</evidence>
<evidence type="ECO:0000313" key="3">
    <source>
        <dbReference type="EMBL" id="KAF0699637.1"/>
    </source>
</evidence>
<dbReference type="EMBL" id="VJMH01005165">
    <property type="protein sequence ID" value="KAF0699637.1"/>
    <property type="molecule type" value="Genomic_DNA"/>
</dbReference>
<dbReference type="InterPro" id="IPR036047">
    <property type="entry name" value="F-box-like_dom_sf"/>
</dbReference>
<reference evidence="4 5" key="1">
    <citation type="submission" date="2019-03" db="EMBL/GenBank/DDBJ databases">
        <authorList>
            <person name="Gaulin E."/>
            <person name="Dumas B."/>
        </authorList>
    </citation>
    <scope>NUCLEOTIDE SEQUENCE [LARGE SCALE GENOMIC DNA]</scope>
    <source>
        <strain evidence="4">CBS 568.67</strain>
    </source>
</reference>
<protein>
    <submittedName>
        <fullName evidence="4">Aste57867_9820 protein</fullName>
    </submittedName>
</protein>
<dbReference type="SUPFAM" id="SSF50985">
    <property type="entry name" value="RCC1/BLIP-II"/>
    <property type="match status" value="1"/>
</dbReference>
<proteinExistence type="predicted"/>
<dbReference type="Pfam" id="PF00415">
    <property type="entry name" value="RCC1"/>
    <property type="match status" value="1"/>
</dbReference>
<dbReference type="PANTHER" id="PTHR22870">
    <property type="entry name" value="REGULATOR OF CHROMOSOME CONDENSATION"/>
    <property type="match status" value="1"/>
</dbReference>
<dbReference type="AlphaFoldDB" id="A0A485KPE9"/>
<reference evidence="3" key="2">
    <citation type="submission" date="2019-06" db="EMBL/GenBank/DDBJ databases">
        <title>Genomics analysis of Aphanomyces spp. identifies a new class of oomycete effector associated with host adaptation.</title>
        <authorList>
            <person name="Gaulin E."/>
        </authorList>
    </citation>
    <scope>NUCLEOTIDE SEQUENCE</scope>
    <source>
        <strain evidence="3">CBS 578.67</strain>
    </source>
</reference>
<dbReference type="InterPro" id="IPR009091">
    <property type="entry name" value="RCC1/BLIP-II"/>
</dbReference>
<dbReference type="PROSITE" id="PS50012">
    <property type="entry name" value="RCC1_3"/>
    <property type="match status" value="1"/>
</dbReference>
<evidence type="ECO:0000256" key="1">
    <source>
        <dbReference type="ARBA" id="ARBA00022737"/>
    </source>
</evidence>
<dbReference type="Gene3D" id="1.20.1280.50">
    <property type="match status" value="1"/>
</dbReference>
<evidence type="ECO:0000313" key="5">
    <source>
        <dbReference type="Proteomes" id="UP000332933"/>
    </source>
</evidence>